<evidence type="ECO:0000256" key="4">
    <source>
        <dbReference type="SAM" id="Phobius"/>
    </source>
</evidence>
<dbReference type="Gene3D" id="3.30.450.290">
    <property type="match status" value="1"/>
</dbReference>
<feature type="transmembrane region" description="Helical" evidence="4">
    <location>
        <begin position="12"/>
        <end position="36"/>
    </location>
</feature>
<dbReference type="PANTHER" id="PTHR32089:SF112">
    <property type="entry name" value="LYSOZYME-LIKE PROTEIN-RELATED"/>
    <property type="match status" value="1"/>
</dbReference>
<keyword evidence="4" id="KW-0472">Membrane</keyword>
<sequence>MVSNWFRNQKIWVRLVVTIWAMLVFLLSSMIVWTYVEQKNNAETQAKEFAASVHQMTLASLTGMMMTGSIGQRALYLDQVRNAGSIEKLEVFRSEHVVNQFGPGASDETATEPEDKEVLATGKPFLRVDVEKGFLKATLPAFAQKNYLGKDCLMCHQVPEGSVLGAVSMKISLEKVNQQTTRFVSMFAGLAVLLSVPFLIVVFLFVRRFVSRPLANAVAVAERVAAGRLDNDIHIVAQDEPGALLTALEQMQEKLHVVLKEIGDCGRNMGQSAFQVAMISNEIADVSRQQEGQSGEVTSVMQQVYRISSDVQTQALEALAQSDQVERLARDGIENVRQNISSMEETSHQVSRASTQTQELEEFAQLIHRIVNVIKEIAEQTNLLALNAAIEAARAGEAGRGFAVVADEVRKLAERTTRSATEVNDIIGQLSGKVTQVVSTMDIVVQKVDATQQEARKTADAMAGIASTAVETAKANRTISTVSQEQVAQFELLRATLDTLFAVLRESGLKVKTTATIGEDLRAVTGRLNDIMAGFTFVGGLEIEPVQHEKRDVPRASNSLRVKIGQNGTTFESVASDFSLKGLRLRLAQPISGSKSVELALYLPHDDLAVYEKQEPLRVEGKIAWQRKVGGSYQCGIEFGVLDAVQTALMKQCFEFYNKNPEFSGPQ</sequence>
<dbReference type="InterPro" id="IPR003660">
    <property type="entry name" value="HAMP_dom"/>
</dbReference>
<dbReference type="SMART" id="SM00304">
    <property type="entry name" value="HAMP"/>
    <property type="match status" value="1"/>
</dbReference>
<dbReference type="STRING" id="83767.SAMN05660652_00794"/>
<protein>
    <submittedName>
        <fullName evidence="7">Methyl-accepting chemotaxis protein</fullName>
    </submittedName>
</protein>
<dbReference type="GO" id="GO:0035438">
    <property type="term" value="F:cyclic-di-GMP binding"/>
    <property type="evidence" value="ECO:0007669"/>
    <property type="project" value="InterPro"/>
</dbReference>
<dbReference type="InterPro" id="IPR009875">
    <property type="entry name" value="PilZ_domain"/>
</dbReference>
<keyword evidence="4" id="KW-1133">Transmembrane helix</keyword>
<keyword evidence="1 3" id="KW-0807">Transducer</keyword>
<dbReference type="PROSITE" id="PS50885">
    <property type="entry name" value="HAMP"/>
    <property type="match status" value="1"/>
</dbReference>
<dbReference type="SMART" id="SM00283">
    <property type="entry name" value="MA"/>
    <property type="match status" value="1"/>
</dbReference>
<evidence type="ECO:0000256" key="3">
    <source>
        <dbReference type="PROSITE-ProRule" id="PRU00284"/>
    </source>
</evidence>
<dbReference type="AlphaFoldDB" id="A0A1G7XUW2"/>
<feature type="domain" description="Methyl-accepting transducer" evidence="5">
    <location>
        <begin position="265"/>
        <end position="501"/>
    </location>
</feature>
<organism evidence="7 8">
    <name type="scientific">Propionivibrio dicarboxylicus</name>
    <dbReference type="NCBI Taxonomy" id="83767"/>
    <lineage>
        <taxon>Bacteria</taxon>
        <taxon>Pseudomonadati</taxon>
        <taxon>Pseudomonadota</taxon>
        <taxon>Betaproteobacteria</taxon>
        <taxon>Rhodocyclales</taxon>
        <taxon>Rhodocyclaceae</taxon>
        <taxon>Propionivibrio</taxon>
    </lineage>
</organism>
<dbReference type="SUPFAM" id="SSF58104">
    <property type="entry name" value="Methyl-accepting chemotaxis protein (MCP) signaling domain"/>
    <property type="match status" value="1"/>
</dbReference>
<evidence type="ECO:0000256" key="1">
    <source>
        <dbReference type="ARBA" id="ARBA00023224"/>
    </source>
</evidence>
<keyword evidence="4" id="KW-0812">Transmembrane</keyword>
<dbReference type="Gene3D" id="2.40.10.220">
    <property type="entry name" value="predicted glycosyltransferase like domains"/>
    <property type="match status" value="1"/>
</dbReference>
<dbReference type="InterPro" id="IPR004089">
    <property type="entry name" value="MCPsignal_dom"/>
</dbReference>
<dbReference type="PROSITE" id="PS50111">
    <property type="entry name" value="CHEMOTAXIS_TRANSDUC_2"/>
    <property type="match status" value="1"/>
</dbReference>
<evidence type="ECO:0000259" key="5">
    <source>
        <dbReference type="PROSITE" id="PS50111"/>
    </source>
</evidence>
<dbReference type="EMBL" id="FNCY01000002">
    <property type="protein sequence ID" value="SDG87550.1"/>
    <property type="molecule type" value="Genomic_DNA"/>
</dbReference>
<dbReference type="RefSeq" id="WP_176785742.1">
    <property type="nucleotide sequence ID" value="NZ_FNCY01000002.1"/>
</dbReference>
<feature type="domain" description="HAMP" evidence="6">
    <location>
        <begin position="208"/>
        <end position="260"/>
    </location>
</feature>
<feature type="transmembrane region" description="Helical" evidence="4">
    <location>
        <begin position="183"/>
        <end position="206"/>
    </location>
</feature>
<evidence type="ECO:0000259" key="6">
    <source>
        <dbReference type="PROSITE" id="PS50885"/>
    </source>
</evidence>
<name>A0A1G7XUW2_9RHOO</name>
<dbReference type="Gene3D" id="1.10.287.950">
    <property type="entry name" value="Methyl-accepting chemotaxis protein"/>
    <property type="match status" value="1"/>
</dbReference>
<accession>A0A1G7XUW2</accession>
<evidence type="ECO:0000313" key="8">
    <source>
        <dbReference type="Proteomes" id="UP000198607"/>
    </source>
</evidence>
<dbReference type="GO" id="GO:0016020">
    <property type="term" value="C:membrane"/>
    <property type="evidence" value="ECO:0007669"/>
    <property type="project" value="InterPro"/>
</dbReference>
<proteinExistence type="inferred from homology"/>
<dbReference type="CDD" id="cd11386">
    <property type="entry name" value="MCP_signal"/>
    <property type="match status" value="1"/>
</dbReference>
<dbReference type="Gene3D" id="1.10.8.500">
    <property type="entry name" value="HAMP domain in histidine kinase"/>
    <property type="match status" value="1"/>
</dbReference>
<dbReference type="Pfam" id="PF07238">
    <property type="entry name" value="PilZ"/>
    <property type="match status" value="1"/>
</dbReference>
<dbReference type="Proteomes" id="UP000198607">
    <property type="component" value="Unassembled WGS sequence"/>
</dbReference>
<evidence type="ECO:0000313" key="7">
    <source>
        <dbReference type="EMBL" id="SDG87550.1"/>
    </source>
</evidence>
<keyword evidence="8" id="KW-1185">Reference proteome</keyword>
<gene>
    <name evidence="7" type="ORF">SAMN05660652_00794</name>
</gene>
<dbReference type="Pfam" id="PF00672">
    <property type="entry name" value="HAMP"/>
    <property type="match status" value="1"/>
</dbReference>
<evidence type="ECO:0000256" key="2">
    <source>
        <dbReference type="ARBA" id="ARBA00029447"/>
    </source>
</evidence>
<dbReference type="PANTHER" id="PTHR32089">
    <property type="entry name" value="METHYL-ACCEPTING CHEMOTAXIS PROTEIN MCPB"/>
    <property type="match status" value="1"/>
</dbReference>
<dbReference type="Pfam" id="PF00015">
    <property type="entry name" value="MCPsignal"/>
    <property type="match status" value="1"/>
</dbReference>
<dbReference type="SUPFAM" id="SSF141371">
    <property type="entry name" value="PilZ domain-like"/>
    <property type="match status" value="1"/>
</dbReference>
<reference evidence="7 8" key="1">
    <citation type="submission" date="2016-10" db="EMBL/GenBank/DDBJ databases">
        <authorList>
            <person name="de Groot N.N."/>
        </authorList>
    </citation>
    <scope>NUCLEOTIDE SEQUENCE [LARGE SCALE GENOMIC DNA]</scope>
    <source>
        <strain evidence="7 8">DSM 5885</strain>
    </source>
</reference>
<dbReference type="GO" id="GO:0007165">
    <property type="term" value="P:signal transduction"/>
    <property type="evidence" value="ECO:0007669"/>
    <property type="project" value="UniProtKB-KW"/>
</dbReference>
<comment type="similarity">
    <text evidence="2">Belongs to the methyl-accepting chemotaxis (MCP) protein family.</text>
</comment>